<organism evidence="1 2">
    <name type="scientific">Pseudomonas asplenii</name>
    <dbReference type="NCBI Taxonomy" id="53407"/>
    <lineage>
        <taxon>Bacteria</taxon>
        <taxon>Pseudomonadati</taxon>
        <taxon>Pseudomonadota</taxon>
        <taxon>Gammaproteobacteria</taxon>
        <taxon>Pseudomonadales</taxon>
        <taxon>Pseudomonadaceae</taxon>
        <taxon>Pseudomonas</taxon>
    </lineage>
</organism>
<dbReference type="Proteomes" id="UP000037931">
    <property type="component" value="Unassembled WGS sequence"/>
</dbReference>
<dbReference type="EMBL" id="JSYZ01000022">
    <property type="protein sequence ID" value="KPA88203.1"/>
    <property type="molecule type" value="Genomic_DNA"/>
</dbReference>
<dbReference type="PATRIC" id="fig|50340.43.peg.2963"/>
<comment type="caution">
    <text evidence="1">The sequence shown here is derived from an EMBL/GenBank/DDBJ whole genome shotgun (WGS) entry which is preliminary data.</text>
</comment>
<name>A0A0N0VII2_9PSED</name>
<proteinExistence type="predicted"/>
<protein>
    <submittedName>
        <fullName evidence="1">Uncharacterized protein</fullName>
    </submittedName>
</protein>
<accession>A0A0N0VII2</accession>
<gene>
    <name evidence="1" type="ORF">PF66_05255</name>
</gene>
<reference evidence="1 2" key="1">
    <citation type="journal article" date="2015" name="PLoS ONE">
        <title>Rice-Infecting Pseudomonas Genomes Are Highly Accessorized and Harbor Multiple Putative Virulence Mechanisms to Cause Sheath Brown Rot.</title>
        <authorList>
            <person name="Quibod I.L."/>
            <person name="Grande G."/>
            <person name="Oreiro E.G."/>
            <person name="Borja F.N."/>
            <person name="Dossa G.S."/>
            <person name="Mauleon R."/>
            <person name="Cruz C.V."/>
            <person name="Oliva R."/>
        </authorList>
    </citation>
    <scope>NUCLEOTIDE SEQUENCE [LARGE SCALE GENOMIC DNA]</scope>
    <source>
        <strain evidence="1 2">IRRI 6609</strain>
    </source>
</reference>
<keyword evidence="2" id="KW-1185">Reference proteome</keyword>
<evidence type="ECO:0000313" key="1">
    <source>
        <dbReference type="EMBL" id="KPA88203.1"/>
    </source>
</evidence>
<sequence>MHAFSTRNNPAFLSISNTSQPYSFLMTGMGGVQ</sequence>
<dbReference type="AlphaFoldDB" id="A0A0N0VII2"/>
<evidence type="ECO:0000313" key="2">
    <source>
        <dbReference type="Proteomes" id="UP000037931"/>
    </source>
</evidence>